<dbReference type="RefSeq" id="WP_114373078.1">
    <property type="nucleotide sequence ID" value="NZ_CP031092.1"/>
</dbReference>
<keyword evidence="2" id="KW-1133">Transmembrane helix</keyword>
<keyword evidence="2" id="KW-0472">Membrane</keyword>
<feature type="transmembrane region" description="Helical" evidence="2">
    <location>
        <begin position="32"/>
        <end position="58"/>
    </location>
</feature>
<proteinExistence type="predicted"/>
<evidence type="ECO:0000256" key="1">
    <source>
        <dbReference type="SAM" id="MobiDB-lite"/>
    </source>
</evidence>
<dbReference type="Proteomes" id="UP000252100">
    <property type="component" value="Chromosome"/>
</dbReference>
<dbReference type="EMBL" id="CP031092">
    <property type="protein sequence ID" value="AXF56361.1"/>
    <property type="molecule type" value="Genomic_DNA"/>
</dbReference>
<name>A0A345BZI0_9BACI</name>
<evidence type="ECO:0000313" key="3">
    <source>
        <dbReference type="EMBL" id="AXF56361.1"/>
    </source>
</evidence>
<dbReference type="AlphaFoldDB" id="A0A345BZI0"/>
<dbReference type="Pfam" id="PF11772">
    <property type="entry name" value="EpuA"/>
    <property type="match status" value="1"/>
</dbReference>
<protein>
    <submittedName>
        <fullName evidence="3">DNA-directed RNA polymerase subunit beta</fullName>
    </submittedName>
</protein>
<reference evidence="3 4" key="1">
    <citation type="journal article" date="2018" name="J. Microbiol.">
        <title>Salicibibacter kimchii gen. nov., sp. nov., a moderately halophilic and alkalitolerant bacterium in the family Bacillaceae, isolated from kimchi.</title>
        <authorList>
            <person name="Jang J.Y."/>
            <person name="Oh Y.J."/>
            <person name="Lim S.K."/>
            <person name="Park H.K."/>
            <person name="Lee C."/>
            <person name="Kim J.Y."/>
            <person name="Lee M.A."/>
            <person name="Choi H.J."/>
        </authorList>
    </citation>
    <scope>NUCLEOTIDE SEQUENCE [LARGE SCALE GENOMIC DNA]</scope>
    <source>
        <strain evidence="3 4">NKC1-1</strain>
    </source>
</reference>
<gene>
    <name evidence="3" type="ORF">DT065_10245</name>
</gene>
<evidence type="ECO:0000256" key="2">
    <source>
        <dbReference type="SAM" id="Phobius"/>
    </source>
</evidence>
<feature type="compositionally biased region" description="Basic and acidic residues" evidence="1">
    <location>
        <begin position="1"/>
        <end position="20"/>
    </location>
</feature>
<evidence type="ECO:0000313" key="4">
    <source>
        <dbReference type="Proteomes" id="UP000252100"/>
    </source>
</evidence>
<dbReference type="InterPro" id="IPR024596">
    <property type="entry name" value="RNApol_su_b/EpuA"/>
</dbReference>
<dbReference type="GO" id="GO:0000428">
    <property type="term" value="C:DNA-directed RNA polymerase complex"/>
    <property type="evidence" value="ECO:0007669"/>
    <property type="project" value="UniProtKB-KW"/>
</dbReference>
<accession>A0A345BZI0</accession>
<keyword evidence="2" id="KW-0812">Transmembrane</keyword>
<dbReference type="OrthoDB" id="2300232at2"/>
<sequence length="83" mass="9423">MIVHNVGEEGTKEKHSEQKGQKRALRVRLVPVWLRLLIVLFLLFVSVIAGLVLGYSVAGNGEGFRILRWETWNDLYQYISGGP</sequence>
<feature type="region of interest" description="Disordered" evidence="1">
    <location>
        <begin position="1"/>
        <end position="22"/>
    </location>
</feature>
<organism evidence="3 4">
    <name type="scientific">Salicibibacter kimchii</name>
    <dbReference type="NCBI Taxonomy" id="2099786"/>
    <lineage>
        <taxon>Bacteria</taxon>
        <taxon>Bacillati</taxon>
        <taxon>Bacillota</taxon>
        <taxon>Bacilli</taxon>
        <taxon>Bacillales</taxon>
        <taxon>Bacillaceae</taxon>
        <taxon>Salicibibacter</taxon>
    </lineage>
</organism>
<keyword evidence="4" id="KW-1185">Reference proteome</keyword>
<keyword evidence="3" id="KW-0804">Transcription</keyword>
<dbReference type="KEGG" id="rue:DT065_10245"/>
<keyword evidence="3" id="KW-0240">DNA-directed RNA polymerase</keyword>